<dbReference type="InterPro" id="IPR038606">
    <property type="entry name" value="To_sf"/>
</dbReference>
<keyword evidence="3" id="KW-1185">Reference proteome</keyword>
<feature type="chain" id="PRO_5043463507" evidence="1">
    <location>
        <begin position="18"/>
        <end position="251"/>
    </location>
</feature>
<keyword evidence="1" id="KW-0732">Signal</keyword>
<evidence type="ECO:0000256" key="1">
    <source>
        <dbReference type="SAM" id="SignalP"/>
    </source>
</evidence>
<accession>A0AAW0ZI65</accession>
<proteinExistence type="predicted"/>
<dbReference type="GO" id="GO:0005615">
    <property type="term" value="C:extracellular space"/>
    <property type="evidence" value="ECO:0007669"/>
    <property type="project" value="TreeGrafter"/>
</dbReference>
<dbReference type="InterPro" id="IPR010562">
    <property type="entry name" value="Haemolymph_juvenile_hormone-bd"/>
</dbReference>
<dbReference type="SMART" id="SM00700">
    <property type="entry name" value="JHBP"/>
    <property type="match status" value="1"/>
</dbReference>
<dbReference type="AlphaFoldDB" id="A0AAW0ZI65"/>
<feature type="signal peptide" evidence="1">
    <location>
        <begin position="1"/>
        <end position="17"/>
    </location>
</feature>
<dbReference type="Pfam" id="PF06585">
    <property type="entry name" value="JHBP"/>
    <property type="match status" value="1"/>
</dbReference>
<protein>
    <submittedName>
        <fullName evidence="2">Uncharacterized protein</fullName>
    </submittedName>
</protein>
<comment type="caution">
    <text evidence="2">The sequence shown here is derived from an EMBL/GenBank/DDBJ whole genome shotgun (WGS) entry which is preliminary data.</text>
</comment>
<name>A0AAW0ZI65_9HYME</name>
<gene>
    <name evidence="2" type="ORF">QLX08_009534</name>
</gene>
<dbReference type="PANTHER" id="PTHR11008:SF29">
    <property type="entry name" value="IP17226P"/>
    <property type="match status" value="1"/>
</dbReference>
<organism evidence="2 3">
    <name type="scientific">Tetragonisca angustula</name>
    <dbReference type="NCBI Taxonomy" id="166442"/>
    <lineage>
        <taxon>Eukaryota</taxon>
        <taxon>Metazoa</taxon>
        <taxon>Ecdysozoa</taxon>
        <taxon>Arthropoda</taxon>
        <taxon>Hexapoda</taxon>
        <taxon>Insecta</taxon>
        <taxon>Pterygota</taxon>
        <taxon>Neoptera</taxon>
        <taxon>Endopterygota</taxon>
        <taxon>Hymenoptera</taxon>
        <taxon>Apocrita</taxon>
        <taxon>Aculeata</taxon>
        <taxon>Apoidea</taxon>
        <taxon>Anthophila</taxon>
        <taxon>Apidae</taxon>
        <taxon>Tetragonisca</taxon>
    </lineage>
</organism>
<dbReference type="Proteomes" id="UP001432146">
    <property type="component" value="Unassembled WGS sequence"/>
</dbReference>
<dbReference type="EMBL" id="JAWNGG020000212">
    <property type="protein sequence ID" value="KAK9296486.1"/>
    <property type="molecule type" value="Genomic_DNA"/>
</dbReference>
<reference evidence="2 3" key="1">
    <citation type="submission" date="2024-05" db="EMBL/GenBank/DDBJ databases">
        <title>The nuclear and mitochondrial genome assemblies of Tetragonisca angustula (Apidae: Meliponini), a tiny yet remarkable pollinator in the Neotropics.</title>
        <authorList>
            <person name="Ferrari R."/>
            <person name="Ricardo P.C."/>
            <person name="Dias F.C."/>
            <person name="Araujo N.S."/>
            <person name="Soares D.O."/>
            <person name="Zhou Q.-S."/>
            <person name="Zhu C.-D."/>
            <person name="Coutinho L."/>
            <person name="Airas M.C."/>
            <person name="Batista T.M."/>
        </authorList>
    </citation>
    <scope>NUCLEOTIDE SEQUENCE [LARGE SCALE GENOMIC DNA]</scope>
    <source>
        <strain evidence="2">ASF017062</strain>
        <tissue evidence="2">Abdomen</tissue>
    </source>
</reference>
<dbReference type="Gene3D" id="3.15.10.30">
    <property type="entry name" value="Haemolymph juvenile hormone binding protein"/>
    <property type="match status" value="1"/>
</dbReference>
<evidence type="ECO:0000313" key="3">
    <source>
        <dbReference type="Proteomes" id="UP001432146"/>
    </source>
</evidence>
<sequence>MHLYVTILITVLATCHAFVPDAVNVQETRGYGAYAGEKGLLVDFLEKFKETLRKGDKKLGIPVLDPLKANQLNLNIHEEETVSLEGYLKNIRAIGLSDYKVIRGDFHIVGLIANVSLLFNEIDVMTEYNVNGTLMDQILLYGHGNIALFIKGLSVSVNLKLGTESQKIVVRDLVLNVHVKTFDLKMSGLFNDEDLSNTLSHAISEILPGLLDDYQNELSARASPIVANLLNKFLKNFTLKDLLDIINGQHR</sequence>
<dbReference type="PANTHER" id="PTHR11008">
    <property type="entry name" value="PROTEIN TAKEOUT-LIKE PROTEIN"/>
    <property type="match status" value="1"/>
</dbReference>
<evidence type="ECO:0000313" key="2">
    <source>
        <dbReference type="EMBL" id="KAK9296486.1"/>
    </source>
</evidence>